<dbReference type="RefSeq" id="WP_116685539.1">
    <property type="nucleotide sequence ID" value="NZ_CAWNYD010000001.1"/>
</dbReference>
<dbReference type="GO" id="GO:0016780">
    <property type="term" value="F:phosphotransferase activity, for other substituted phosphate groups"/>
    <property type="evidence" value="ECO:0007669"/>
    <property type="project" value="InterPro"/>
</dbReference>
<organism evidence="4 5">
    <name type="scientific">Pelagibaculum spongiae</name>
    <dbReference type="NCBI Taxonomy" id="2080658"/>
    <lineage>
        <taxon>Bacteria</taxon>
        <taxon>Pseudomonadati</taxon>
        <taxon>Pseudomonadota</taxon>
        <taxon>Gammaproteobacteria</taxon>
        <taxon>Oceanospirillales</taxon>
        <taxon>Pelagibaculum</taxon>
    </lineage>
</organism>
<feature type="transmembrane region" description="Helical" evidence="3">
    <location>
        <begin position="31"/>
        <end position="48"/>
    </location>
</feature>
<evidence type="ECO:0008006" key="6">
    <source>
        <dbReference type="Google" id="ProtNLM"/>
    </source>
</evidence>
<evidence type="ECO:0000256" key="3">
    <source>
        <dbReference type="SAM" id="Phobius"/>
    </source>
</evidence>
<feature type="transmembrane region" description="Helical" evidence="3">
    <location>
        <begin position="83"/>
        <end position="103"/>
    </location>
</feature>
<feature type="transmembrane region" description="Helical" evidence="3">
    <location>
        <begin position="161"/>
        <end position="181"/>
    </location>
</feature>
<evidence type="ECO:0000313" key="5">
    <source>
        <dbReference type="Proteomes" id="UP000244906"/>
    </source>
</evidence>
<sequence>MLDKYAHPLVQKPLNILAKLLTNTGITANQITLFGFAIGMLCIPLLAFEQYGWALTAIAMNRILDGLDGTLARLQGPTDHGGYLDIVLDFIFYSAVIFGFALANPQQNALASAFLIFSFIGTGCSFLAFAILAQKHKINRVQFSNKSIHYLEGITEGTETIAFYFLICLFPNWFSIAAWLFGGLCWVTTMVRIWGGFHTIRQKAD</sequence>
<dbReference type="AlphaFoldDB" id="A0A2V1H1W0"/>
<dbReference type="GO" id="GO:0008654">
    <property type="term" value="P:phospholipid biosynthetic process"/>
    <property type="evidence" value="ECO:0007669"/>
    <property type="project" value="InterPro"/>
</dbReference>
<dbReference type="Proteomes" id="UP000244906">
    <property type="component" value="Unassembled WGS sequence"/>
</dbReference>
<evidence type="ECO:0000256" key="2">
    <source>
        <dbReference type="RuleBase" id="RU003750"/>
    </source>
</evidence>
<keyword evidence="3" id="KW-0472">Membrane</keyword>
<dbReference type="EMBL" id="QDDL01000001">
    <property type="protein sequence ID" value="PVZ71950.1"/>
    <property type="molecule type" value="Genomic_DNA"/>
</dbReference>
<reference evidence="4 5" key="1">
    <citation type="submission" date="2018-04" db="EMBL/GenBank/DDBJ databases">
        <title>Thalassorhabdus spongiae gen. nov., sp. nov., isolated from a marine sponge in South-West Iceland.</title>
        <authorList>
            <person name="Knobloch S."/>
            <person name="Daussin A."/>
            <person name="Johannsson R."/>
            <person name="Marteinsson V.T."/>
        </authorList>
    </citation>
    <scope>NUCLEOTIDE SEQUENCE [LARGE SCALE GENOMIC DNA]</scope>
    <source>
        <strain evidence="4 5">Hp12</strain>
    </source>
</reference>
<comment type="caution">
    <text evidence="4">The sequence shown here is derived from an EMBL/GenBank/DDBJ whole genome shotgun (WGS) entry which is preliminary data.</text>
</comment>
<dbReference type="InterPro" id="IPR048254">
    <property type="entry name" value="CDP_ALCOHOL_P_TRANSF_CS"/>
</dbReference>
<dbReference type="PROSITE" id="PS00379">
    <property type="entry name" value="CDP_ALCOHOL_P_TRANSF"/>
    <property type="match status" value="1"/>
</dbReference>
<dbReference type="Gene3D" id="1.20.120.1760">
    <property type="match status" value="1"/>
</dbReference>
<dbReference type="Pfam" id="PF01066">
    <property type="entry name" value="CDP-OH_P_transf"/>
    <property type="match status" value="1"/>
</dbReference>
<dbReference type="GO" id="GO:0016020">
    <property type="term" value="C:membrane"/>
    <property type="evidence" value="ECO:0007669"/>
    <property type="project" value="InterPro"/>
</dbReference>
<comment type="similarity">
    <text evidence="2">Belongs to the CDP-alcohol phosphatidyltransferase class-I family.</text>
</comment>
<dbReference type="OrthoDB" id="9790577at2"/>
<keyword evidence="1 2" id="KW-0808">Transferase</keyword>
<keyword evidence="3" id="KW-0812">Transmembrane</keyword>
<keyword evidence="5" id="KW-1185">Reference proteome</keyword>
<proteinExistence type="inferred from homology"/>
<feature type="transmembrane region" description="Helical" evidence="3">
    <location>
        <begin position="109"/>
        <end position="133"/>
    </location>
</feature>
<dbReference type="InterPro" id="IPR000462">
    <property type="entry name" value="CDP-OH_P_trans"/>
</dbReference>
<keyword evidence="3" id="KW-1133">Transmembrane helix</keyword>
<evidence type="ECO:0000256" key="1">
    <source>
        <dbReference type="ARBA" id="ARBA00022679"/>
    </source>
</evidence>
<name>A0A2V1H1W0_9GAMM</name>
<protein>
    <recommendedName>
        <fullName evidence="6">CDP-alcohol phosphatidyltransferase family protein</fullName>
    </recommendedName>
</protein>
<dbReference type="InterPro" id="IPR043130">
    <property type="entry name" value="CDP-OH_PTrfase_TM_dom"/>
</dbReference>
<gene>
    <name evidence="4" type="ORF">DC094_02700</name>
</gene>
<accession>A0A2V1H1W0</accession>
<evidence type="ECO:0000313" key="4">
    <source>
        <dbReference type="EMBL" id="PVZ71950.1"/>
    </source>
</evidence>